<keyword evidence="2" id="KW-1185">Reference proteome</keyword>
<accession>A0AAV4QWE3</accession>
<dbReference type="Proteomes" id="UP001054837">
    <property type="component" value="Unassembled WGS sequence"/>
</dbReference>
<evidence type="ECO:0000313" key="2">
    <source>
        <dbReference type="Proteomes" id="UP001054837"/>
    </source>
</evidence>
<sequence>MLTSVHTCQGILKTNLLEDRIPKIVYEDLIIKPQHRRRILFSIRDRRRMNRSSQLLNKISQGKALKLVSLSPSISHFMSDGTCTRFADWRFIHRARLNLVPLNGCQPFKTGEDKMCRRCGQCVDTLPHVVNHCSLHSHGWQLRHNAIADRIVKALQPKATILSINQNVCDTNSYESKITKYEPLLPPYHAQGLNPVIVPILVGALGSWFPWCLL</sequence>
<comment type="caution">
    <text evidence="1">The sequence shown here is derived from an EMBL/GenBank/DDBJ whole genome shotgun (WGS) entry which is preliminary data.</text>
</comment>
<dbReference type="AlphaFoldDB" id="A0AAV4QWE3"/>
<evidence type="ECO:0000313" key="1">
    <source>
        <dbReference type="EMBL" id="GIY13594.1"/>
    </source>
</evidence>
<organism evidence="1 2">
    <name type="scientific">Caerostris darwini</name>
    <dbReference type="NCBI Taxonomy" id="1538125"/>
    <lineage>
        <taxon>Eukaryota</taxon>
        <taxon>Metazoa</taxon>
        <taxon>Ecdysozoa</taxon>
        <taxon>Arthropoda</taxon>
        <taxon>Chelicerata</taxon>
        <taxon>Arachnida</taxon>
        <taxon>Araneae</taxon>
        <taxon>Araneomorphae</taxon>
        <taxon>Entelegynae</taxon>
        <taxon>Araneoidea</taxon>
        <taxon>Araneidae</taxon>
        <taxon>Caerostris</taxon>
    </lineage>
</organism>
<gene>
    <name evidence="1" type="primary">pol_1044</name>
    <name evidence="1" type="ORF">CDAR_567281</name>
</gene>
<protein>
    <submittedName>
        <fullName evidence="1">Retrovirus-related Pol polyprotein from type-2 retrotransposable element R2DM</fullName>
    </submittedName>
</protein>
<dbReference type="EMBL" id="BPLQ01005263">
    <property type="protein sequence ID" value="GIY13594.1"/>
    <property type="molecule type" value="Genomic_DNA"/>
</dbReference>
<proteinExistence type="predicted"/>
<name>A0AAV4QWE3_9ARAC</name>
<reference evidence="1 2" key="1">
    <citation type="submission" date="2021-06" db="EMBL/GenBank/DDBJ databases">
        <title>Caerostris darwini draft genome.</title>
        <authorList>
            <person name="Kono N."/>
            <person name="Arakawa K."/>
        </authorList>
    </citation>
    <scope>NUCLEOTIDE SEQUENCE [LARGE SCALE GENOMIC DNA]</scope>
</reference>